<protein>
    <submittedName>
        <fullName evidence="1">Uncharacterized protein</fullName>
    </submittedName>
</protein>
<name>A0A9N7YS68_PLEPL</name>
<reference evidence="1" key="1">
    <citation type="submission" date="2020-03" db="EMBL/GenBank/DDBJ databases">
        <authorList>
            <person name="Weist P."/>
        </authorList>
    </citation>
    <scope>NUCLEOTIDE SEQUENCE</scope>
</reference>
<sequence>MEDKIPSRPIWWCLSVYCIADIVWGCGSVAAVPQEDSELPQRLVVRRGGRVWFGVGGDTQRSNQIM</sequence>
<dbReference type="EMBL" id="CADEAL010002866">
    <property type="protein sequence ID" value="CAB1442488.1"/>
    <property type="molecule type" value="Genomic_DNA"/>
</dbReference>
<organism evidence="1 2">
    <name type="scientific">Pleuronectes platessa</name>
    <name type="common">European plaice</name>
    <dbReference type="NCBI Taxonomy" id="8262"/>
    <lineage>
        <taxon>Eukaryota</taxon>
        <taxon>Metazoa</taxon>
        <taxon>Chordata</taxon>
        <taxon>Craniata</taxon>
        <taxon>Vertebrata</taxon>
        <taxon>Euteleostomi</taxon>
        <taxon>Actinopterygii</taxon>
        <taxon>Neopterygii</taxon>
        <taxon>Teleostei</taxon>
        <taxon>Neoteleostei</taxon>
        <taxon>Acanthomorphata</taxon>
        <taxon>Carangaria</taxon>
        <taxon>Pleuronectiformes</taxon>
        <taxon>Pleuronectoidei</taxon>
        <taxon>Pleuronectidae</taxon>
        <taxon>Pleuronectes</taxon>
    </lineage>
</organism>
<evidence type="ECO:0000313" key="2">
    <source>
        <dbReference type="Proteomes" id="UP001153269"/>
    </source>
</evidence>
<accession>A0A9N7YS68</accession>
<dbReference type="Proteomes" id="UP001153269">
    <property type="component" value="Unassembled WGS sequence"/>
</dbReference>
<evidence type="ECO:0000313" key="1">
    <source>
        <dbReference type="EMBL" id="CAB1442488.1"/>
    </source>
</evidence>
<keyword evidence="2" id="KW-1185">Reference proteome</keyword>
<comment type="caution">
    <text evidence="1">The sequence shown here is derived from an EMBL/GenBank/DDBJ whole genome shotgun (WGS) entry which is preliminary data.</text>
</comment>
<gene>
    <name evidence="1" type="ORF">PLEPLA_LOCUS30162</name>
</gene>
<proteinExistence type="predicted"/>
<dbReference type="AlphaFoldDB" id="A0A9N7YS68"/>